<dbReference type="RefSeq" id="WP_055736030.1">
    <property type="nucleotide sequence ID" value="NZ_LDIM01000014.1"/>
</dbReference>
<keyword evidence="3" id="KW-0963">Cytoplasm</keyword>
<accession>A0A4Y7WIQ1</accession>
<dbReference type="SUPFAM" id="SSF54791">
    <property type="entry name" value="Eukaryotic type KH-domain (KH-domain type I)"/>
    <property type="match status" value="1"/>
</dbReference>
<evidence type="ECO:0000256" key="3">
    <source>
        <dbReference type="ARBA" id="ARBA00022490"/>
    </source>
</evidence>
<reference evidence="8 9" key="1">
    <citation type="submission" date="2019-03" db="EMBL/GenBank/DDBJ databases">
        <authorList>
            <person name="Liu G."/>
        </authorList>
    </citation>
    <scope>NUCLEOTIDE SEQUENCE [LARGE SCALE GENOMIC DNA]</scope>
    <source>
        <strain evidence="8 9">DSM 19099</strain>
    </source>
</reference>
<dbReference type="FunFam" id="3.40.50.300:FF:000013">
    <property type="entry name" value="PhoH family ATPase"/>
    <property type="match status" value="1"/>
</dbReference>
<dbReference type="GO" id="GO:0003723">
    <property type="term" value="F:RNA binding"/>
    <property type="evidence" value="ECO:0007669"/>
    <property type="project" value="InterPro"/>
</dbReference>
<dbReference type="Pfam" id="PF02562">
    <property type="entry name" value="PhoH"/>
    <property type="match status" value="1"/>
</dbReference>
<comment type="caution">
    <text evidence="8">The sequence shown here is derived from an EMBL/GenBank/DDBJ whole genome shotgun (WGS) entry which is preliminary data.</text>
</comment>
<proteinExistence type="inferred from homology"/>
<evidence type="ECO:0000259" key="7">
    <source>
        <dbReference type="Pfam" id="PF02562"/>
    </source>
</evidence>
<dbReference type="InterPro" id="IPR036612">
    <property type="entry name" value="KH_dom_type_1_sf"/>
</dbReference>
<comment type="subcellular location">
    <subcellularLocation>
        <location evidence="1">Cytoplasm</location>
    </subcellularLocation>
</comment>
<dbReference type="PANTHER" id="PTHR30473">
    <property type="entry name" value="PROTEIN PHOH"/>
    <property type="match status" value="1"/>
</dbReference>
<comment type="similarity">
    <text evidence="2">Belongs to the PhoH family.</text>
</comment>
<evidence type="ECO:0000256" key="5">
    <source>
        <dbReference type="ARBA" id="ARBA00022840"/>
    </source>
</evidence>
<name>A0A4Y7WIQ1_9BACI</name>
<dbReference type="Gene3D" id="3.40.50.300">
    <property type="entry name" value="P-loop containing nucleotide triphosphate hydrolases"/>
    <property type="match status" value="1"/>
</dbReference>
<sequence>MSETSLIQLNLRDAQIAQALYGPNDLHLKRIEEELSIELVTRGEDILITGDKLQIERAAKIIETLIGVVEQYAQLSERDVFYAIQLEKEGKLAELNELYDENIATTVKGKIIRAKTLGQRHYISMIRKHDMVFGVGPAGTGKTYLAVVSAVSALKEGKVNRIVLTRPAVEAGESLGFLPGDLKEKVDPYLRPIYDALHDVLGVEHTTRLMERGTIEVAPLAYMRGRTLDDSFVILDEAQNTTEEQIKMFITRLGFGSKMVINGDITQIDLPKGKKSGLQVALHKLRSVKGIGMVYLQASDVVRHVLVQRILQAYEHDERLNDQ</sequence>
<evidence type="ECO:0000256" key="4">
    <source>
        <dbReference type="ARBA" id="ARBA00022741"/>
    </source>
</evidence>
<dbReference type="Proteomes" id="UP000298210">
    <property type="component" value="Unassembled WGS sequence"/>
</dbReference>
<dbReference type="PANTHER" id="PTHR30473:SF1">
    <property type="entry name" value="PHOH-LIKE PROTEIN"/>
    <property type="match status" value="1"/>
</dbReference>
<organism evidence="8 9">
    <name type="scientific">Shouchella lehensis</name>
    <dbReference type="NCBI Taxonomy" id="300825"/>
    <lineage>
        <taxon>Bacteria</taxon>
        <taxon>Bacillati</taxon>
        <taxon>Bacillota</taxon>
        <taxon>Bacilli</taxon>
        <taxon>Bacillales</taxon>
        <taxon>Bacillaceae</taxon>
        <taxon>Shouchella</taxon>
    </lineage>
</organism>
<dbReference type="GO" id="GO:0005524">
    <property type="term" value="F:ATP binding"/>
    <property type="evidence" value="ECO:0007669"/>
    <property type="project" value="UniProtKB-KW"/>
</dbReference>
<dbReference type="AlphaFoldDB" id="A0A4Y7WIQ1"/>
<keyword evidence="5" id="KW-0067">ATP-binding</keyword>
<evidence type="ECO:0000256" key="2">
    <source>
        <dbReference type="ARBA" id="ARBA00010393"/>
    </source>
</evidence>
<dbReference type="InterPro" id="IPR051451">
    <property type="entry name" value="PhoH2-like"/>
</dbReference>
<dbReference type="InterPro" id="IPR027417">
    <property type="entry name" value="P-loop_NTPase"/>
</dbReference>
<dbReference type="SUPFAM" id="SSF52540">
    <property type="entry name" value="P-loop containing nucleoside triphosphate hydrolases"/>
    <property type="match status" value="1"/>
</dbReference>
<evidence type="ECO:0000313" key="8">
    <source>
        <dbReference type="EMBL" id="TES48157.1"/>
    </source>
</evidence>
<evidence type="ECO:0000256" key="1">
    <source>
        <dbReference type="ARBA" id="ARBA00004496"/>
    </source>
</evidence>
<dbReference type="EMBL" id="SNUX01000003">
    <property type="protein sequence ID" value="TES48157.1"/>
    <property type="molecule type" value="Genomic_DNA"/>
</dbReference>
<gene>
    <name evidence="8" type="ORF">E2L03_13580</name>
</gene>
<dbReference type="InterPro" id="IPR003714">
    <property type="entry name" value="PhoH"/>
</dbReference>
<evidence type="ECO:0000313" key="9">
    <source>
        <dbReference type="Proteomes" id="UP000298210"/>
    </source>
</evidence>
<evidence type="ECO:0000256" key="6">
    <source>
        <dbReference type="ARBA" id="ARBA00039970"/>
    </source>
</evidence>
<feature type="domain" description="PhoH-like protein" evidence="7">
    <location>
        <begin position="112"/>
        <end position="315"/>
    </location>
</feature>
<keyword evidence="4" id="KW-0547">Nucleotide-binding</keyword>
<protein>
    <recommendedName>
        <fullName evidence="6">PhoH-like protein</fullName>
    </recommendedName>
</protein>
<dbReference type="GO" id="GO:0005829">
    <property type="term" value="C:cytosol"/>
    <property type="evidence" value="ECO:0007669"/>
    <property type="project" value="TreeGrafter"/>
</dbReference>